<accession>M1Z9A6</accession>
<dbReference type="EMBL" id="CAQJ01000018">
    <property type="protein sequence ID" value="CCQ89725.1"/>
    <property type="molecule type" value="Genomic_DNA"/>
</dbReference>
<dbReference type="Gene3D" id="3.40.50.10690">
    <property type="entry name" value="putative lor/sdh protein like domains"/>
    <property type="match status" value="1"/>
</dbReference>
<reference evidence="1 2" key="1">
    <citation type="journal article" date="2013" name="Front. Microbiol.">
        <title>The genome of Nitrospina gracilis illuminates the metabolism and evolution of the major marine nitrite oxidizer.</title>
        <authorList>
            <person name="Luecker S."/>
            <person name="Nowka B."/>
            <person name="Rattei T."/>
            <person name="Spieck E."/>
            <person name="and Daims H."/>
        </authorList>
    </citation>
    <scope>NUCLEOTIDE SEQUENCE [LARGE SCALE GENOMIC DNA]</scope>
    <source>
        <strain evidence="1 2">3/211</strain>
    </source>
</reference>
<dbReference type="InParanoid" id="M1Z9A6"/>
<sequence>MQTPSFNLTSLKIKPLAERQHDLQVDCIRDLERGASPLMVEVLRPVAECLMRAKESGTARILMMGAHVIRSGVQRYLIDLMERGYLDCLAFNGAGIIHDYEFARIGATTESVARYIQTGEFGFWKETAELNDIVNAAYKKDPHVGLGQAVGRAIRESDFPHKDISLFAHAERLGIPATVHVCIGQDIIHQHPNFDGAATGALSYTDFLRFAACVRRLEGGVVMNFGSAVMAPEVYLKALSMARNLAHQEGGEVRRFTTLVCDLHDLPSNFRREAPRSSAGYYYRPWKTMLVRTVADGGDSHYVKGTHADTVPALWQAIQNLEHKSGKTR</sequence>
<proteinExistence type="predicted"/>
<evidence type="ECO:0008006" key="3">
    <source>
        <dbReference type="Google" id="ProtNLM"/>
    </source>
</evidence>
<protein>
    <recommendedName>
        <fullName evidence="3">Deoxyhypusine synthase</fullName>
    </recommendedName>
</protein>
<dbReference type="AlphaFoldDB" id="M1Z9A6"/>
<evidence type="ECO:0000313" key="2">
    <source>
        <dbReference type="Proteomes" id="UP000011704"/>
    </source>
</evidence>
<dbReference type="OrthoDB" id="9780825at2"/>
<evidence type="ECO:0000313" key="1">
    <source>
        <dbReference type="EMBL" id="CCQ89725.1"/>
    </source>
</evidence>
<comment type="caution">
    <text evidence="1">The sequence shown here is derived from an EMBL/GenBank/DDBJ whole genome shotgun (WGS) entry which is preliminary data.</text>
</comment>
<name>M1Z9A6_NITG3</name>
<dbReference type="Proteomes" id="UP000011704">
    <property type="component" value="Unassembled WGS sequence"/>
</dbReference>
<gene>
    <name evidence="1" type="ORF">NITGR_160035</name>
</gene>
<dbReference type="RefSeq" id="WP_005006428.1">
    <property type="nucleotide sequence ID" value="NZ_HG422173.1"/>
</dbReference>
<dbReference type="HOGENOM" id="CLU_879292_0_0_0"/>
<keyword evidence="2" id="KW-1185">Reference proteome</keyword>
<dbReference type="STRING" id="1266370.NITGR_160035"/>
<organism evidence="1 2">
    <name type="scientific">Nitrospina gracilis (strain 3/211)</name>
    <dbReference type="NCBI Taxonomy" id="1266370"/>
    <lineage>
        <taxon>Bacteria</taxon>
        <taxon>Pseudomonadati</taxon>
        <taxon>Nitrospinota/Tectimicrobiota group</taxon>
        <taxon>Nitrospinota</taxon>
        <taxon>Nitrospinia</taxon>
        <taxon>Nitrospinales</taxon>
        <taxon>Nitrospinaceae</taxon>
        <taxon>Nitrospina</taxon>
    </lineage>
</organism>